<dbReference type="RefSeq" id="WP_025385305.1">
    <property type="nucleotide sequence ID" value="NZ_LCUA01000002.1"/>
</dbReference>
<dbReference type="EMBL" id="LNYP01000029">
    <property type="protein sequence ID" value="KTD37847.1"/>
    <property type="molecule type" value="Genomic_DNA"/>
</dbReference>
<name>A0A0W0WZU9_9GAMM</name>
<gene>
    <name evidence="2" type="ORF">Loak_1523</name>
</gene>
<sequence>MSVFTEALNRLKADMEAIAGETFSYETAKLGRDDAKQVFADLRLLPESLHSEATDFVSPAKSDYSDNVLQAIWNIADLTTKIAEGRSSLPSQLMAFRKSFGYLDKKTWVPKIIDDKTYQAGLAMQRFLVVGVNDPEAREKGLTNLLQGLQKELEKRLMIYEAHTPEAIAKATTYQKEEVQFREQARQQTAAWHVQYDQFQQLIGEESIQDLLRPGKELLESGSNDVSAIDAMIADRRRVLAQLKEQITLFRQFNTVWKKELDRHFPNIISHYHRLLANPETATIHEIITAWQNLFNTGIDVTQNTIKSELDTLHDEGIAACTNETRITELFETQIAKLTEARELAVYKQQLRAAITMEDIAVPDFITGEGETLAYTVRPASATDDLTRLTENSEAYVALIAALRQYSARLTDQQRALEHRDDQLNLDLPPPPPHAEKEAFKLALEKTHVDLLAKITTIRTQRDHVQRLITTALREHQTIEEARSKHTREGREQLLHATKEKEEETFKIAKASAIKLAEKKAALASMTEPEGIEEALDQLRHHEAARREALRIADETLARFAQAIENRSSLYIPAKDVPQEELKRYLECSETIGQFIDELYEHERQAGAWYGLNTTYALDLINHHTSIFESDFDSDMEFLMEYIQAKRTQIAAELTVDITQASSVAPVSQSPSEVTLYKLQQRYQEIIEPRKARERQAQELHHLEIQTHLHDFAHAHAKFEHRMLKLELKLRDAQAREGEVRLLLDGLEGLSANEALAAIRRHETAISRMQNLLTTSTFADRSCEEQVRQITRKLAAHDSAWTSLNERILNVETLTPEQTEQKETLDAQLQQLKERNGQLSQQYNALNRLLTEVIRKKEALQLQRLAEMAASMQDLATQADNLALLATPEKQRLQEAIHKQLQTLAVVDASLLTDVSGSKKPAIAEQLEAIERLKPRLSSAEKTLQQATGVSGVYDDEDLETVRRVRHDRLTALKTKFFGSRDDQLSGIFGDYLKERAHTFSWRDFFSSAAALFLRCFSYQTEAEKRQNYLEQLNSAVAEYQQNPARYNALQTVIGEGLQRFKPRANEDHPDYQKSLHAKLSAFKQELAETLTVRPTQLEAPRSTLF</sequence>
<reference evidence="2 3" key="1">
    <citation type="submission" date="2015-11" db="EMBL/GenBank/DDBJ databases">
        <title>Genomic analysis of 38 Legionella species identifies large and diverse effector repertoires.</title>
        <authorList>
            <person name="Burstein D."/>
            <person name="Amaro F."/>
            <person name="Zusman T."/>
            <person name="Lifshitz Z."/>
            <person name="Cohen O."/>
            <person name="Gilbert J.A."/>
            <person name="Pupko T."/>
            <person name="Shuman H.A."/>
            <person name="Segal G."/>
        </authorList>
    </citation>
    <scope>NUCLEOTIDE SEQUENCE [LARGE SCALE GENOMIC DNA]</scope>
    <source>
        <strain evidence="2 3">Oak Ridge-10</strain>
    </source>
</reference>
<evidence type="ECO:0000313" key="2">
    <source>
        <dbReference type="EMBL" id="KTD37847.1"/>
    </source>
</evidence>
<dbReference type="PATRIC" id="fig|29423.5.peg.1597"/>
<dbReference type="Proteomes" id="UP000054858">
    <property type="component" value="Unassembled WGS sequence"/>
</dbReference>
<proteinExistence type="predicted"/>
<evidence type="ECO:0000313" key="3">
    <source>
        <dbReference type="Proteomes" id="UP000054858"/>
    </source>
</evidence>
<dbReference type="AlphaFoldDB" id="A0A0W0WZU9"/>
<feature type="coiled-coil region" evidence="1">
    <location>
        <begin position="815"/>
        <end position="863"/>
    </location>
</feature>
<protein>
    <submittedName>
        <fullName evidence="2">Uncharacterized protein</fullName>
    </submittedName>
</protein>
<evidence type="ECO:0000256" key="1">
    <source>
        <dbReference type="SAM" id="Coils"/>
    </source>
</evidence>
<comment type="caution">
    <text evidence="2">The sequence shown here is derived from an EMBL/GenBank/DDBJ whole genome shotgun (WGS) entry which is preliminary data.</text>
</comment>
<organism evidence="2 3">
    <name type="scientific">Legionella oakridgensis</name>
    <dbReference type="NCBI Taxonomy" id="29423"/>
    <lineage>
        <taxon>Bacteria</taxon>
        <taxon>Pseudomonadati</taxon>
        <taxon>Pseudomonadota</taxon>
        <taxon>Gammaproteobacteria</taxon>
        <taxon>Legionellales</taxon>
        <taxon>Legionellaceae</taxon>
        <taxon>Legionella</taxon>
    </lineage>
</organism>
<accession>A0A0W0WZU9</accession>
<keyword evidence="1" id="KW-0175">Coiled coil</keyword>